<feature type="signal peptide" evidence="2">
    <location>
        <begin position="1"/>
        <end position="22"/>
    </location>
</feature>
<keyword evidence="1" id="KW-1133">Transmembrane helix</keyword>
<dbReference type="RefSeq" id="WP_126156289.1">
    <property type="nucleotide sequence ID" value="NZ_UZWE01000079.1"/>
</dbReference>
<keyword evidence="4" id="KW-1185">Reference proteome</keyword>
<evidence type="ECO:0000256" key="1">
    <source>
        <dbReference type="SAM" id="Phobius"/>
    </source>
</evidence>
<organism evidence="3 4">
    <name type="scientific">Paracoccus haematequi</name>
    <dbReference type="NCBI Taxonomy" id="2491866"/>
    <lineage>
        <taxon>Bacteria</taxon>
        <taxon>Pseudomonadati</taxon>
        <taxon>Pseudomonadota</taxon>
        <taxon>Alphaproteobacteria</taxon>
        <taxon>Rhodobacterales</taxon>
        <taxon>Paracoccaceae</taxon>
        <taxon>Paracoccus</taxon>
    </lineage>
</organism>
<sequence length="193" mass="20126">MNAFKTLLAGLVLAASTVGANAATYYADKVINVNRGSCTGSDYGCSVNDRQNVNNAVDDSDSTFYALGFGGDITVGFPIPLLSQQTISAFEITFNRQVGHDEAAKVFSVLNGVESYLGTITNFEGENSVVASGPFQYIKLLDVSLSVFPNTTSYDGFDLGAIKVSPVPLPAAGVLLLAGLGGLAAVRRRKTAA</sequence>
<protein>
    <recommendedName>
        <fullName evidence="5">VPLPA-CTERM protein sorting domain protein</fullName>
    </recommendedName>
</protein>
<dbReference type="InterPro" id="IPR022472">
    <property type="entry name" value="VPLPA-CTERM"/>
</dbReference>
<dbReference type="Proteomes" id="UP000270743">
    <property type="component" value="Unassembled WGS sequence"/>
</dbReference>
<feature type="chain" id="PRO_5019518653" description="VPLPA-CTERM protein sorting domain protein" evidence="2">
    <location>
        <begin position="23"/>
        <end position="193"/>
    </location>
</feature>
<evidence type="ECO:0000313" key="3">
    <source>
        <dbReference type="EMBL" id="VDS10752.1"/>
    </source>
</evidence>
<dbReference type="OrthoDB" id="7873524at2"/>
<evidence type="ECO:0000313" key="4">
    <source>
        <dbReference type="Proteomes" id="UP000270743"/>
    </source>
</evidence>
<evidence type="ECO:0008006" key="5">
    <source>
        <dbReference type="Google" id="ProtNLM"/>
    </source>
</evidence>
<evidence type="ECO:0000256" key="2">
    <source>
        <dbReference type="SAM" id="SignalP"/>
    </source>
</evidence>
<reference evidence="3 4" key="1">
    <citation type="submission" date="2018-12" db="EMBL/GenBank/DDBJ databases">
        <authorList>
            <person name="Criscuolo A."/>
        </authorList>
    </citation>
    <scope>NUCLEOTIDE SEQUENCE [LARGE SCALE GENOMIC DNA]</scope>
    <source>
        <strain evidence="3">ACIP1116241</strain>
    </source>
</reference>
<keyword evidence="1" id="KW-0472">Membrane</keyword>
<feature type="transmembrane region" description="Helical" evidence="1">
    <location>
        <begin position="167"/>
        <end position="186"/>
    </location>
</feature>
<dbReference type="AlphaFoldDB" id="A0A447ITC5"/>
<name>A0A447ITC5_9RHOB</name>
<keyword evidence="2" id="KW-0732">Signal</keyword>
<gene>
    <name evidence="3" type="ORF">PARHAE_03971</name>
</gene>
<accession>A0A447ITC5</accession>
<proteinExistence type="predicted"/>
<dbReference type="EMBL" id="UZWE01000079">
    <property type="protein sequence ID" value="VDS10752.1"/>
    <property type="molecule type" value="Genomic_DNA"/>
</dbReference>
<keyword evidence="1" id="KW-0812">Transmembrane</keyword>
<dbReference type="NCBIfam" id="TIGR03370">
    <property type="entry name" value="VPLPA-CTERM"/>
    <property type="match status" value="1"/>
</dbReference>